<dbReference type="InterPro" id="IPR056924">
    <property type="entry name" value="SH3_Tf2-1"/>
</dbReference>
<evidence type="ECO:0000313" key="3">
    <source>
        <dbReference type="Proteomes" id="UP000187406"/>
    </source>
</evidence>
<comment type="caution">
    <text evidence="2">The sequence shown here is derived from an EMBL/GenBank/DDBJ whole genome shotgun (WGS) entry which is preliminary data.</text>
</comment>
<organism evidence="2 3">
    <name type="scientific">Cephalotus follicularis</name>
    <name type="common">Albany pitcher plant</name>
    <dbReference type="NCBI Taxonomy" id="3775"/>
    <lineage>
        <taxon>Eukaryota</taxon>
        <taxon>Viridiplantae</taxon>
        <taxon>Streptophyta</taxon>
        <taxon>Embryophyta</taxon>
        <taxon>Tracheophyta</taxon>
        <taxon>Spermatophyta</taxon>
        <taxon>Magnoliopsida</taxon>
        <taxon>eudicotyledons</taxon>
        <taxon>Gunneridae</taxon>
        <taxon>Pentapetalae</taxon>
        <taxon>rosids</taxon>
        <taxon>fabids</taxon>
        <taxon>Oxalidales</taxon>
        <taxon>Cephalotaceae</taxon>
        <taxon>Cephalotus</taxon>
    </lineage>
</organism>
<dbReference type="Proteomes" id="UP000187406">
    <property type="component" value="Unassembled WGS sequence"/>
</dbReference>
<dbReference type="InParanoid" id="A0A1Q3ALL0"/>
<reference evidence="3" key="1">
    <citation type="submission" date="2016-04" db="EMBL/GenBank/DDBJ databases">
        <title>Cephalotus genome sequencing.</title>
        <authorList>
            <person name="Fukushima K."/>
            <person name="Hasebe M."/>
            <person name="Fang X."/>
        </authorList>
    </citation>
    <scope>NUCLEOTIDE SEQUENCE [LARGE SCALE GENOMIC DNA]</scope>
    <source>
        <strain evidence="3">cv. St1</strain>
    </source>
</reference>
<protein>
    <recommendedName>
        <fullName evidence="1">Tf2-1-like SH3-like domain-containing protein</fullName>
    </recommendedName>
</protein>
<dbReference type="EMBL" id="BDDD01000002">
    <property type="protein sequence ID" value="GAV56545.1"/>
    <property type="molecule type" value="Genomic_DNA"/>
</dbReference>
<sequence length="105" mass="12307">QKINLSNENYKTTADIHHRHQEFSKGDMVMARMRSERFPTGTLRKLHAKRMVPYHIRQRLIADAYVLELLNDVTISPIFNVEDLTPYQEPSDMPFDPFASFPPSF</sequence>
<feature type="non-terminal residue" evidence="2">
    <location>
        <position position="1"/>
    </location>
</feature>
<feature type="domain" description="Tf2-1-like SH3-like" evidence="1">
    <location>
        <begin position="26"/>
        <end position="87"/>
    </location>
</feature>
<dbReference type="OrthoDB" id="1935586at2759"/>
<name>A0A1Q3ALL0_CEPFO</name>
<evidence type="ECO:0000313" key="2">
    <source>
        <dbReference type="EMBL" id="GAV56545.1"/>
    </source>
</evidence>
<proteinExistence type="predicted"/>
<dbReference type="Pfam" id="PF24626">
    <property type="entry name" value="SH3_Tf2-1"/>
    <property type="match status" value="1"/>
</dbReference>
<gene>
    <name evidence="2" type="ORF">CFOL_v3_00087</name>
</gene>
<accession>A0A1Q3ALL0</accession>
<evidence type="ECO:0000259" key="1">
    <source>
        <dbReference type="Pfam" id="PF24626"/>
    </source>
</evidence>
<dbReference type="AlphaFoldDB" id="A0A1Q3ALL0"/>
<keyword evidence="3" id="KW-1185">Reference proteome</keyword>